<gene>
    <name evidence="7" type="ORF">SHD_3221</name>
</gene>
<dbReference type="PRINTS" id="PR00411">
    <property type="entry name" value="PNDRDTASEI"/>
</dbReference>
<dbReference type="PANTHER" id="PTHR42913">
    <property type="entry name" value="APOPTOSIS-INDUCING FACTOR 1"/>
    <property type="match status" value="1"/>
</dbReference>
<evidence type="ECO:0000313" key="8">
    <source>
        <dbReference type="Proteomes" id="UP000017548"/>
    </source>
</evidence>
<evidence type="ECO:0000256" key="4">
    <source>
        <dbReference type="ARBA" id="ARBA00022827"/>
    </source>
</evidence>
<dbReference type="Proteomes" id="UP000017548">
    <property type="component" value="Unassembled WGS sequence"/>
</dbReference>
<evidence type="ECO:0000313" key="7">
    <source>
        <dbReference type="EMBL" id="ESE40092.1"/>
    </source>
</evidence>
<accession>A0ABN0PJA7</accession>
<organism evidence="7 8">
    <name type="scientific">Shewanella decolorationis S12</name>
    <dbReference type="NCBI Taxonomy" id="1353536"/>
    <lineage>
        <taxon>Bacteria</taxon>
        <taxon>Pseudomonadati</taxon>
        <taxon>Pseudomonadota</taxon>
        <taxon>Gammaproteobacteria</taxon>
        <taxon>Alteromonadales</taxon>
        <taxon>Shewanellaceae</taxon>
        <taxon>Shewanella</taxon>
    </lineage>
</organism>
<feature type="domain" description="FAD/NAD(P)-binding" evidence="6">
    <location>
        <begin position="35"/>
        <end position="364"/>
    </location>
</feature>
<proteinExistence type="inferred from homology"/>
<keyword evidence="5" id="KW-0560">Oxidoreductase</keyword>
<evidence type="ECO:0000256" key="2">
    <source>
        <dbReference type="ARBA" id="ARBA00005272"/>
    </source>
</evidence>
<dbReference type="SUPFAM" id="SSF51905">
    <property type="entry name" value="FAD/NAD(P)-binding domain"/>
    <property type="match status" value="1"/>
</dbReference>
<sequence length="462" mass="50579">MLETRGQGYYFVSKPFPQHNLIIQHTGIIGMAIANIVIVGGGAGGMEIATKLGHKLGRKGKARVTLIDCAESHIWKPLLHEVATGALDVGIDALSYRSHAAAHGYHFQQGAMTDIDRQNKQVVLSAICDDKGDVLLPSRHIDYDYLVVAIGSIANDFSIPGIREHCQFLDNTEQAMAIRKILLNKFLRYASHSLLADKIKIAVVGAGATGVEMSAEMHHAVDQLRGFGYNIDSRLLEVTLIEADKRILPKVEKREISDSVTKELAALGVKVMTETRINQVDETGLTTTDGQMIPADLVIWSTGVKAPDFLKEIGGLETNHINQLVVKQNMQTSRDPHIFAIGDCAACPQPNGTFVPPRGQSARQMALMTADNIMLLLAGQDAHHQYVYKDLGSLVNLSKFHTVGNLLSFIGGGVMVEGKIARFVYTSLYRRHLIELHGVVKGSLLMFAKGISRIIHPHLKLH</sequence>
<keyword evidence="4" id="KW-0274">FAD</keyword>
<reference evidence="7 8" key="1">
    <citation type="journal article" date="2013" name="Genome Announc.">
        <title>Draft Genome Sequence of Shewanella decolorationis S12, a Dye-Degrading Bacterium Isolated from a Wastewater Treatment Plant.</title>
        <authorList>
            <person name="Xu M."/>
            <person name="Fang Y."/>
            <person name="Liu J."/>
            <person name="Chen X."/>
            <person name="Sun G."/>
            <person name="Guo J."/>
            <person name="Hua Z."/>
            <person name="Tu Q."/>
            <person name="Wu L."/>
            <person name="Zhou J."/>
            <person name="Liu X."/>
        </authorList>
    </citation>
    <scope>NUCLEOTIDE SEQUENCE [LARGE SCALE GENOMIC DNA]</scope>
    <source>
        <strain evidence="7 8">S12</strain>
    </source>
</reference>
<comment type="similarity">
    <text evidence="2">Belongs to the NADH dehydrogenase family.</text>
</comment>
<dbReference type="PANTHER" id="PTHR42913:SF3">
    <property type="entry name" value="64 KDA MITOCHONDRIAL NADH DEHYDROGENASE (EUROFUNG)"/>
    <property type="match status" value="1"/>
</dbReference>
<dbReference type="Gene3D" id="3.50.50.100">
    <property type="match status" value="1"/>
</dbReference>
<dbReference type="PRINTS" id="PR00368">
    <property type="entry name" value="FADPNR"/>
</dbReference>
<name>A0ABN0PJA7_9GAMM</name>
<dbReference type="InterPro" id="IPR023753">
    <property type="entry name" value="FAD/NAD-binding_dom"/>
</dbReference>
<dbReference type="EMBL" id="AXZL01000073">
    <property type="protein sequence ID" value="ESE40092.1"/>
    <property type="molecule type" value="Genomic_DNA"/>
</dbReference>
<keyword evidence="3" id="KW-0285">Flavoprotein</keyword>
<evidence type="ECO:0000256" key="5">
    <source>
        <dbReference type="ARBA" id="ARBA00023002"/>
    </source>
</evidence>
<dbReference type="InterPro" id="IPR051169">
    <property type="entry name" value="NADH-Q_oxidoreductase"/>
</dbReference>
<protein>
    <submittedName>
        <fullName evidence="7">FAD-dependent pyridine nucleotide-disulfide oxidoreductase</fullName>
    </submittedName>
</protein>
<dbReference type="InterPro" id="IPR036188">
    <property type="entry name" value="FAD/NAD-bd_sf"/>
</dbReference>
<comment type="caution">
    <text evidence="7">The sequence shown here is derived from an EMBL/GenBank/DDBJ whole genome shotgun (WGS) entry which is preliminary data.</text>
</comment>
<keyword evidence="8" id="KW-1185">Reference proteome</keyword>
<evidence type="ECO:0000259" key="6">
    <source>
        <dbReference type="Pfam" id="PF07992"/>
    </source>
</evidence>
<evidence type="ECO:0000256" key="1">
    <source>
        <dbReference type="ARBA" id="ARBA00001974"/>
    </source>
</evidence>
<evidence type="ECO:0000256" key="3">
    <source>
        <dbReference type="ARBA" id="ARBA00022630"/>
    </source>
</evidence>
<comment type="cofactor">
    <cofactor evidence="1">
        <name>FAD</name>
        <dbReference type="ChEBI" id="CHEBI:57692"/>
    </cofactor>
</comment>
<dbReference type="Pfam" id="PF07992">
    <property type="entry name" value="Pyr_redox_2"/>
    <property type="match status" value="1"/>
</dbReference>